<dbReference type="GO" id="GO:0000976">
    <property type="term" value="F:transcription cis-regulatory region binding"/>
    <property type="evidence" value="ECO:0007669"/>
    <property type="project" value="TreeGrafter"/>
</dbReference>
<dbReference type="InterPro" id="IPR001647">
    <property type="entry name" value="HTH_TetR"/>
</dbReference>
<sequence>MSRPPHAKEKILAAYCALLCEDGERAATMDATAARAGVSKGGLLYHFKSKEALAEAVIVRFGEVAARDVAEMAAAPEGPSRYYVQTSCQTDTELDDYFRAVLRLAQGNNPAAVQALESLHRTWLDLIRTEVANPHAAEAIMLIGEGLYYQTTLPGSWSRGTFEESLPQLLLQVDRLKAAN</sequence>
<dbReference type="Gene3D" id="1.10.357.10">
    <property type="entry name" value="Tetracycline Repressor, domain 2"/>
    <property type="match status" value="1"/>
</dbReference>
<reference evidence="6 7" key="1">
    <citation type="submission" date="2019-09" db="EMBL/GenBank/DDBJ databases">
        <title>Arthrobacter zafarii sp. nov., a moderately thermotolerant and halotolerant actinobacterium isolated from Cholistan desert soil of Pakistan.</title>
        <authorList>
            <person name="Amin A."/>
            <person name="Ahmed I."/>
            <person name="Khalid N."/>
            <person name="Schumann P."/>
            <person name="Busse H.J."/>
            <person name="Khan I.U."/>
            <person name="Li S."/>
            <person name="Li W.J."/>
        </authorList>
    </citation>
    <scope>NUCLEOTIDE SEQUENCE [LARGE SCALE GENOMIC DNA]</scope>
    <source>
        <strain evidence="6 7">NCCP-1664</strain>
    </source>
</reference>
<keyword evidence="7" id="KW-1185">Reference proteome</keyword>
<dbReference type="RefSeq" id="WP_149956815.1">
    <property type="nucleotide sequence ID" value="NZ_BKDJ01000007.1"/>
</dbReference>
<name>A0A5A7NR42_9MICC</name>
<dbReference type="PANTHER" id="PTHR30055:SF234">
    <property type="entry name" value="HTH-TYPE TRANSCRIPTIONAL REGULATOR BETI"/>
    <property type="match status" value="1"/>
</dbReference>
<dbReference type="InterPro" id="IPR009057">
    <property type="entry name" value="Homeodomain-like_sf"/>
</dbReference>
<evidence type="ECO:0000256" key="1">
    <source>
        <dbReference type="ARBA" id="ARBA00023015"/>
    </source>
</evidence>
<dbReference type="AlphaFoldDB" id="A0A5A7NR42"/>
<organism evidence="6 7">
    <name type="scientific">Zafaria cholistanensis</name>
    <dbReference type="NCBI Taxonomy" id="1682741"/>
    <lineage>
        <taxon>Bacteria</taxon>
        <taxon>Bacillati</taxon>
        <taxon>Actinomycetota</taxon>
        <taxon>Actinomycetes</taxon>
        <taxon>Micrococcales</taxon>
        <taxon>Micrococcaceae</taxon>
        <taxon>Zafaria</taxon>
    </lineage>
</organism>
<keyword evidence="1" id="KW-0805">Transcription regulation</keyword>
<keyword evidence="3" id="KW-0804">Transcription</keyword>
<evidence type="ECO:0000259" key="5">
    <source>
        <dbReference type="PROSITE" id="PS50977"/>
    </source>
</evidence>
<protein>
    <submittedName>
        <fullName evidence="6">TetR family transcriptional regulator</fullName>
    </submittedName>
</protein>
<dbReference type="InterPro" id="IPR041479">
    <property type="entry name" value="TetR_CgmR_C"/>
</dbReference>
<dbReference type="SUPFAM" id="SSF46689">
    <property type="entry name" value="Homeodomain-like"/>
    <property type="match status" value="1"/>
</dbReference>
<evidence type="ECO:0000313" key="6">
    <source>
        <dbReference type="EMBL" id="GER23215.1"/>
    </source>
</evidence>
<accession>A0A5A7NR42</accession>
<dbReference type="GO" id="GO:0003700">
    <property type="term" value="F:DNA-binding transcription factor activity"/>
    <property type="evidence" value="ECO:0007669"/>
    <property type="project" value="TreeGrafter"/>
</dbReference>
<dbReference type="Proteomes" id="UP000325307">
    <property type="component" value="Unassembled WGS sequence"/>
</dbReference>
<gene>
    <name evidence="6" type="ORF">NCCP1664_17110</name>
</gene>
<feature type="DNA-binding region" description="H-T-H motif" evidence="4">
    <location>
        <begin position="28"/>
        <end position="47"/>
    </location>
</feature>
<dbReference type="PROSITE" id="PS50977">
    <property type="entry name" value="HTH_TETR_2"/>
    <property type="match status" value="1"/>
</dbReference>
<evidence type="ECO:0000256" key="2">
    <source>
        <dbReference type="ARBA" id="ARBA00023125"/>
    </source>
</evidence>
<dbReference type="OrthoDB" id="9806334at2"/>
<proteinExistence type="predicted"/>
<dbReference type="Pfam" id="PF00440">
    <property type="entry name" value="TetR_N"/>
    <property type="match status" value="1"/>
</dbReference>
<dbReference type="EMBL" id="BKDJ01000007">
    <property type="protein sequence ID" value="GER23215.1"/>
    <property type="molecule type" value="Genomic_DNA"/>
</dbReference>
<feature type="domain" description="HTH tetR-type" evidence="5">
    <location>
        <begin position="5"/>
        <end position="65"/>
    </location>
</feature>
<evidence type="ECO:0000313" key="7">
    <source>
        <dbReference type="Proteomes" id="UP000325307"/>
    </source>
</evidence>
<evidence type="ECO:0000256" key="4">
    <source>
        <dbReference type="PROSITE-ProRule" id="PRU00335"/>
    </source>
</evidence>
<comment type="caution">
    <text evidence="6">The sequence shown here is derived from an EMBL/GenBank/DDBJ whole genome shotgun (WGS) entry which is preliminary data.</text>
</comment>
<dbReference type="Pfam" id="PF17937">
    <property type="entry name" value="TetR_C_28"/>
    <property type="match status" value="1"/>
</dbReference>
<dbReference type="InterPro" id="IPR050109">
    <property type="entry name" value="HTH-type_TetR-like_transc_reg"/>
</dbReference>
<evidence type="ECO:0000256" key="3">
    <source>
        <dbReference type="ARBA" id="ARBA00023163"/>
    </source>
</evidence>
<dbReference type="PANTHER" id="PTHR30055">
    <property type="entry name" value="HTH-TYPE TRANSCRIPTIONAL REGULATOR RUTR"/>
    <property type="match status" value="1"/>
</dbReference>
<dbReference type="PRINTS" id="PR00455">
    <property type="entry name" value="HTHTETR"/>
</dbReference>
<keyword evidence="2 4" id="KW-0238">DNA-binding</keyword>